<dbReference type="InterPro" id="IPR000626">
    <property type="entry name" value="Ubiquitin-like_dom"/>
</dbReference>
<evidence type="ECO:0000313" key="19">
    <source>
        <dbReference type="EMBL" id="RCH91102.1"/>
    </source>
</evidence>
<dbReference type="Gene3D" id="3.10.20.90">
    <property type="entry name" value="Phosphatidylinositol 3-kinase Catalytic Subunit, Chain A, domain 1"/>
    <property type="match status" value="1"/>
</dbReference>
<keyword evidence="20" id="KW-1185">Reference proteome</keyword>
<dbReference type="InterPro" id="IPR045134">
    <property type="entry name" value="UHRF1/2-like"/>
</dbReference>
<dbReference type="InterPro" id="IPR001841">
    <property type="entry name" value="Znf_RING"/>
</dbReference>
<comment type="caution">
    <text evidence="19">The sequence shown here is derived from an EMBL/GenBank/DDBJ whole genome shotgun (WGS) entry which is preliminary data.</text>
</comment>
<dbReference type="SUPFAM" id="SSF57903">
    <property type="entry name" value="FYVE/PHD zinc finger"/>
    <property type="match status" value="1"/>
</dbReference>
<dbReference type="PROSITE" id="PS01359">
    <property type="entry name" value="ZF_PHD_1"/>
    <property type="match status" value="1"/>
</dbReference>
<organism evidence="19 20">
    <name type="scientific">Rhizopus azygosporus</name>
    <name type="common">Rhizopus microsporus var. azygosporus</name>
    <dbReference type="NCBI Taxonomy" id="86630"/>
    <lineage>
        <taxon>Eukaryota</taxon>
        <taxon>Fungi</taxon>
        <taxon>Fungi incertae sedis</taxon>
        <taxon>Mucoromycota</taxon>
        <taxon>Mucoromycotina</taxon>
        <taxon>Mucoromycetes</taxon>
        <taxon>Mucorales</taxon>
        <taxon>Mucorineae</taxon>
        <taxon>Rhizopodaceae</taxon>
        <taxon>Rhizopus</taxon>
    </lineage>
</organism>
<dbReference type="SMART" id="SM00466">
    <property type="entry name" value="SRA"/>
    <property type="match status" value="1"/>
</dbReference>
<dbReference type="SMART" id="SM00249">
    <property type="entry name" value="PHD"/>
    <property type="match status" value="1"/>
</dbReference>
<evidence type="ECO:0000313" key="20">
    <source>
        <dbReference type="Proteomes" id="UP000252139"/>
    </source>
</evidence>
<evidence type="ECO:0000256" key="6">
    <source>
        <dbReference type="ARBA" id="ARBA00022771"/>
    </source>
</evidence>
<evidence type="ECO:0000256" key="7">
    <source>
        <dbReference type="ARBA" id="ARBA00022786"/>
    </source>
</evidence>
<evidence type="ECO:0000256" key="12">
    <source>
        <dbReference type="PROSITE-ProRule" id="PRU00175"/>
    </source>
</evidence>
<evidence type="ECO:0000256" key="3">
    <source>
        <dbReference type="ARBA" id="ARBA00012483"/>
    </source>
</evidence>
<dbReference type="Gene3D" id="2.30.280.10">
    <property type="entry name" value="SRA-YDG"/>
    <property type="match status" value="1"/>
</dbReference>
<dbReference type="InterPro" id="IPR019787">
    <property type="entry name" value="Znf_PHD-finger"/>
</dbReference>
<dbReference type="PANTHER" id="PTHR14140">
    <property type="entry name" value="E3 UBIQUITIN-PROTEIN LIGASE UHRF-RELATED"/>
    <property type="match status" value="1"/>
</dbReference>
<proteinExistence type="predicted"/>
<evidence type="ECO:0000259" key="17">
    <source>
        <dbReference type="PROSITE" id="PS50089"/>
    </source>
</evidence>
<dbReference type="UniPathway" id="UPA00143"/>
<evidence type="ECO:0000256" key="9">
    <source>
        <dbReference type="ARBA" id="ARBA00023125"/>
    </source>
</evidence>
<dbReference type="OrthoDB" id="2270193at2759"/>
<dbReference type="InterPro" id="IPR019786">
    <property type="entry name" value="Zinc_finger_PHD-type_CS"/>
</dbReference>
<name>A0A367JMD4_RHIAZ</name>
<dbReference type="InterPro" id="IPR036987">
    <property type="entry name" value="SRA-YDG_sf"/>
</dbReference>
<feature type="compositionally biased region" description="Basic and acidic residues" evidence="14">
    <location>
        <begin position="95"/>
        <end position="104"/>
    </location>
</feature>
<evidence type="ECO:0000256" key="13">
    <source>
        <dbReference type="PROSITE-ProRule" id="PRU00358"/>
    </source>
</evidence>
<keyword evidence="10 13" id="KW-0539">Nucleus</keyword>
<keyword evidence="4" id="KW-0808">Transferase</keyword>
<dbReference type="SUPFAM" id="SSF88697">
    <property type="entry name" value="PUA domain-like"/>
    <property type="match status" value="1"/>
</dbReference>
<protein>
    <recommendedName>
        <fullName evidence="3">RING-type E3 ubiquitin transferase</fullName>
        <ecNumber evidence="3">2.3.2.27</ecNumber>
    </recommendedName>
</protein>
<evidence type="ECO:0000256" key="8">
    <source>
        <dbReference type="ARBA" id="ARBA00022833"/>
    </source>
</evidence>
<comment type="subcellular location">
    <subcellularLocation>
        <location evidence="13">Nucleus</location>
    </subcellularLocation>
</comment>
<sequence length="579" mass="66538">MQVQILVPRQDKRLTLNVEEDETVSSLRKRIANLIELNKKDFLLISLGKILNDTCTDSQPALITSTYRIRDKTAVIVHINKTPGRVSPPVKRSLPKQEEKENKPRKEDVILDLNIVTAPYENFYCTRCNNKGKKCPECGCRQCLRKTGDPLICDQCDSYWHAQCAGLSKIPTAEYWYCPDCINTDVDLIIDKEKKVANVMSSLDNLIRIKENECNIVPHNHVGKIPGVYCGQTWNSLNLLTSWGVHRCMSFSTRVVGSYITGATSIMLYRNLSGLETFVDKGYEFIIAGRNITAKNEPDMLKKMLIRQDRALALTCDAPLNEKTGGTAYNWRNSRPIRVVRARNAARPPNDFEPEQGFRYDGIYKVVKYWPTILPNPDRVVWKFMLRRDDDELAPWLSKAEEEYKKKGLRMIHEDEKENKKLVKYKIPARIQKMMAEDKKNQRLWEGVKKLEFYSEYEFLNHLFENVVTCCSGACSKPIKNPAVTPCGHVCCIKCLKHTKTEACFVCRAPILRKDIKIDEDLVKILMALNPTYQAQTDKIPCPALGYEKTKRKRTTTTTTTTMKIKKPRKRLRVVIESS</sequence>
<dbReference type="PROSITE" id="PS51015">
    <property type="entry name" value="YDG"/>
    <property type="match status" value="1"/>
</dbReference>
<dbReference type="GO" id="GO:0008270">
    <property type="term" value="F:zinc ion binding"/>
    <property type="evidence" value="ECO:0007669"/>
    <property type="project" value="UniProtKB-KW"/>
</dbReference>
<evidence type="ECO:0000259" key="15">
    <source>
        <dbReference type="PROSITE" id="PS50016"/>
    </source>
</evidence>
<feature type="domain" description="YDG" evidence="18">
    <location>
        <begin position="223"/>
        <end position="388"/>
    </location>
</feature>
<dbReference type="GO" id="GO:0003677">
    <property type="term" value="F:DNA binding"/>
    <property type="evidence" value="ECO:0007669"/>
    <property type="project" value="UniProtKB-KW"/>
</dbReference>
<comment type="pathway">
    <text evidence="2">Protein modification; protein ubiquitination.</text>
</comment>
<evidence type="ECO:0000256" key="11">
    <source>
        <dbReference type="ARBA" id="ARBA00023306"/>
    </source>
</evidence>
<dbReference type="Gene3D" id="3.30.40.10">
    <property type="entry name" value="Zinc/RING finger domain, C3HC4 (zinc finger)"/>
    <property type="match status" value="2"/>
</dbReference>
<dbReference type="GO" id="GO:0044027">
    <property type="term" value="P:negative regulation of gene expression via chromosomal CpG island methylation"/>
    <property type="evidence" value="ECO:0007669"/>
    <property type="project" value="TreeGrafter"/>
</dbReference>
<dbReference type="EC" id="2.3.2.27" evidence="3"/>
<keyword evidence="5" id="KW-0479">Metal-binding</keyword>
<keyword evidence="7" id="KW-0833">Ubl conjugation pathway</keyword>
<dbReference type="GO" id="GO:0005634">
    <property type="term" value="C:nucleus"/>
    <property type="evidence" value="ECO:0007669"/>
    <property type="project" value="UniProtKB-SubCell"/>
</dbReference>
<feature type="domain" description="PHD-type" evidence="15">
    <location>
        <begin position="122"/>
        <end position="184"/>
    </location>
</feature>
<dbReference type="SUPFAM" id="SSF57850">
    <property type="entry name" value="RING/U-box"/>
    <property type="match status" value="1"/>
</dbReference>
<dbReference type="PANTHER" id="PTHR14140:SF45">
    <property type="entry name" value="RING-TYPE E3 UBIQUITIN TRANSFERASE"/>
    <property type="match status" value="1"/>
</dbReference>
<dbReference type="GO" id="GO:0016567">
    <property type="term" value="P:protein ubiquitination"/>
    <property type="evidence" value="ECO:0007669"/>
    <property type="project" value="UniProtKB-UniPathway"/>
</dbReference>
<evidence type="ECO:0000259" key="18">
    <source>
        <dbReference type="PROSITE" id="PS51015"/>
    </source>
</evidence>
<keyword evidence="8" id="KW-0862">Zinc</keyword>
<accession>A0A367JMD4</accession>
<keyword evidence="6 12" id="KW-0863">Zinc-finger</keyword>
<keyword evidence="9" id="KW-0238">DNA-binding</keyword>
<keyword evidence="11" id="KW-0131">Cell cycle</keyword>
<reference evidence="19 20" key="1">
    <citation type="journal article" date="2018" name="G3 (Bethesda)">
        <title>Phylogenetic and Phylogenomic Definition of Rhizopus Species.</title>
        <authorList>
            <person name="Gryganskyi A.P."/>
            <person name="Golan J."/>
            <person name="Dolatabadi S."/>
            <person name="Mondo S."/>
            <person name="Robb S."/>
            <person name="Idnurm A."/>
            <person name="Muszewska A."/>
            <person name="Steczkiewicz K."/>
            <person name="Masonjones S."/>
            <person name="Liao H.L."/>
            <person name="Gajdeczka M.T."/>
            <person name="Anike F."/>
            <person name="Vuek A."/>
            <person name="Anishchenko I.M."/>
            <person name="Voigt K."/>
            <person name="de Hoog G.S."/>
            <person name="Smith M.E."/>
            <person name="Heitman J."/>
            <person name="Vilgalys R."/>
            <person name="Stajich J.E."/>
        </authorList>
    </citation>
    <scope>NUCLEOTIDE SEQUENCE [LARGE SCALE GENOMIC DNA]</scope>
    <source>
        <strain evidence="19 20">CBS 357.93</strain>
    </source>
</reference>
<gene>
    <name evidence="19" type="ORF">CU097_007354</name>
</gene>
<feature type="domain" description="RING-type" evidence="17">
    <location>
        <begin position="475"/>
        <end position="508"/>
    </location>
</feature>
<dbReference type="SUPFAM" id="SSF54236">
    <property type="entry name" value="Ubiquitin-like"/>
    <property type="match status" value="1"/>
</dbReference>
<feature type="domain" description="Ubiquitin-like" evidence="16">
    <location>
        <begin position="1"/>
        <end position="84"/>
    </location>
</feature>
<evidence type="ECO:0000256" key="1">
    <source>
        <dbReference type="ARBA" id="ARBA00000900"/>
    </source>
</evidence>
<dbReference type="InterPro" id="IPR015947">
    <property type="entry name" value="PUA-like_sf"/>
</dbReference>
<dbReference type="PROSITE" id="PS50089">
    <property type="entry name" value="ZF_RING_2"/>
    <property type="match status" value="1"/>
</dbReference>
<evidence type="ECO:0000259" key="16">
    <source>
        <dbReference type="PROSITE" id="PS50053"/>
    </source>
</evidence>
<dbReference type="Pfam" id="PF02182">
    <property type="entry name" value="SAD_SRA"/>
    <property type="match status" value="1"/>
</dbReference>
<dbReference type="InterPro" id="IPR001965">
    <property type="entry name" value="Znf_PHD"/>
</dbReference>
<feature type="region of interest" description="Disordered" evidence="14">
    <location>
        <begin position="82"/>
        <end position="104"/>
    </location>
</feature>
<dbReference type="InterPro" id="IPR003105">
    <property type="entry name" value="SRA_YDG"/>
</dbReference>
<dbReference type="CDD" id="cd17039">
    <property type="entry name" value="Ubl_ubiquitin_like"/>
    <property type="match status" value="1"/>
</dbReference>
<dbReference type="InterPro" id="IPR029071">
    <property type="entry name" value="Ubiquitin-like_domsf"/>
</dbReference>
<dbReference type="STRING" id="86630.A0A367JMD4"/>
<dbReference type="InterPro" id="IPR013083">
    <property type="entry name" value="Znf_RING/FYVE/PHD"/>
</dbReference>
<dbReference type="AlphaFoldDB" id="A0A367JMD4"/>
<dbReference type="GO" id="GO:0061630">
    <property type="term" value="F:ubiquitin protein ligase activity"/>
    <property type="evidence" value="ECO:0007669"/>
    <property type="project" value="UniProtKB-EC"/>
</dbReference>
<dbReference type="PROSITE" id="PS50016">
    <property type="entry name" value="ZF_PHD_2"/>
    <property type="match status" value="1"/>
</dbReference>
<evidence type="ECO:0000256" key="2">
    <source>
        <dbReference type="ARBA" id="ARBA00004906"/>
    </source>
</evidence>
<evidence type="ECO:0000256" key="4">
    <source>
        <dbReference type="ARBA" id="ARBA00022679"/>
    </source>
</evidence>
<dbReference type="InterPro" id="IPR011011">
    <property type="entry name" value="Znf_FYVE_PHD"/>
</dbReference>
<dbReference type="Proteomes" id="UP000252139">
    <property type="component" value="Unassembled WGS sequence"/>
</dbReference>
<evidence type="ECO:0000256" key="10">
    <source>
        <dbReference type="ARBA" id="ARBA00023242"/>
    </source>
</evidence>
<evidence type="ECO:0000256" key="14">
    <source>
        <dbReference type="SAM" id="MobiDB-lite"/>
    </source>
</evidence>
<dbReference type="EMBL" id="PJQL01001020">
    <property type="protein sequence ID" value="RCH91102.1"/>
    <property type="molecule type" value="Genomic_DNA"/>
</dbReference>
<evidence type="ECO:0000256" key="5">
    <source>
        <dbReference type="ARBA" id="ARBA00022723"/>
    </source>
</evidence>
<dbReference type="PROSITE" id="PS50053">
    <property type="entry name" value="UBIQUITIN_2"/>
    <property type="match status" value="1"/>
</dbReference>
<comment type="catalytic activity">
    <reaction evidence="1">
        <text>S-ubiquitinyl-[E2 ubiquitin-conjugating enzyme]-L-cysteine + [acceptor protein]-L-lysine = [E2 ubiquitin-conjugating enzyme]-L-cysteine + N(6)-ubiquitinyl-[acceptor protein]-L-lysine.</text>
        <dbReference type="EC" id="2.3.2.27"/>
    </reaction>
</comment>